<feature type="chain" id="PRO_5046535165" description="Integral membrane protein" evidence="2">
    <location>
        <begin position="18"/>
        <end position="122"/>
    </location>
</feature>
<keyword evidence="1" id="KW-1133">Transmembrane helix</keyword>
<evidence type="ECO:0000313" key="4">
    <source>
        <dbReference type="Proteomes" id="UP001501147"/>
    </source>
</evidence>
<keyword evidence="1" id="KW-0812">Transmembrane</keyword>
<proteinExistence type="predicted"/>
<gene>
    <name evidence="3" type="ORF">GCM10023329_53390</name>
</gene>
<sequence>MNPVRLLLALSGWAALAATALPSASVPRTALVAAFLLVCPGLAAVRPGRAAAPRHGSDRTALLEQAVLAVVLSLALSALVALGLFLAGVFTAVRALVVLACLTSALALLPRPPLPRRTGGRP</sequence>
<dbReference type="Proteomes" id="UP001501147">
    <property type="component" value="Unassembled WGS sequence"/>
</dbReference>
<evidence type="ECO:0008006" key="5">
    <source>
        <dbReference type="Google" id="ProtNLM"/>
    </source>
</evidence>
<dbReference type="RefSeq" id="WP_345616044.1">
    <property type="nucleotide sequence ID" value="NZ_BAABJV010000023.1"/>
</dbReference>
<organism evidence="3 4">
    <name type="scientific">Streptomyces sanyensis</name>
    <dbReference type="NCBI Taxonomy" id="568869"/>
    <lineage>
        <taxon>Bacteria</taxon>
        <taxon>Bacillati</taxon>
        <taxon>Actinomycetota</taxon>
        <taxon>Actinomycetes</taxon>
        <taxon>Kitasatosporales</taxon>
        <taxon>Streptomycetaceae</taxon>
        <taxon>Streptomyces</taxon>
    </lineage>
</organism>
<feature type="transmembrane region" description="Helical" evidence="1">
    <location>
        <begin position="92"/>
        <end position="109"/>
    </location>
</feature>
<reference evidence="4" key="1">
    <citation type="journal article" date="2019" name="Int. J. Syst. Evol. Microbiol.">
        <title>The Global Catalogue of Microorganisms (GCM) 10K type strain sequencing project: providing services to taxonomists for standard genome sequencing and annotation.</title>
        <authorList>
            <consortium name="The Broad Institute Genomics Platform"/>
            <consortium name="The Broad Institute Genome Sequencing Center for Infectious Disease"/>
            <person name="Wu L."/>
            <person name="Ma J."/>
        </authorList>
    </citation>
    <scope>NUCLEOTIDE SEQUENCE [LARGE SCALE GENOMIC DNA]</scope>
    <source>
        <strain evidence="4">JCM 18324</strain>
    </source>
</reference>
<accession>A0ABP9BE71</accession>
<keyword evidence="1" id="KW-0472">Membrane</keyword>
<feature type="signal peptide" evidence="2">
    <location>
        <begin position="1"/>
        <end position="17"/>
    </location>
</feature>
<protein>
    <recommendedName>
        <fullName evidence="5">Integral membrane protein</fullName>
    </recommendedName>
</protein>
<keyword evidence="2" id="KW-0732">Signal</keyword>
<dbReference type="EMBL" id="BAABJV010000023">
    <property type="protein sequence ID" value="GAA4794136.1"/>
    <property type="molecule type" value="Genomic_DNA"/>
</dbReference>
<evidence type="ECO:0000256" key="1">
    <source>
        <dbReference type="SAM" id="Phobius"/>
    </source>
</evidence>
<comment type="caution">
    <text evidence="3">The sequence shown here is derived from an EMBL/GenBank/DDBJ whole genome shotgun (WGS) entry which is preliminary data.</text>
</comment>
<feature type="transmembrane region" description="Helical" evidence="1">
    <location>
        <begin position="66"/>
        <end position="86"/>
    </location>
</feature>
<feature type="transmembrane region" description="Helical" evidence="1">
    <location>
        <begin position="30"/>
        <end position="45"/>
    </location>
</feature>
<name>A0ABP9BE71_9ACTN</name>
<evidence type="ECO:0000313" key="3">
    <source>
        <dbReference type="EMBL" id="GAA4794136.1"/>
    </source>
</evidence>
<evidence type="ECO:0000256" key="2">
    <source>
        <dbReference type="SAM" id="SignalP"/>
    </source>
</evidence>
<keyword evidence="4" id="KW-1185">Reference proteome</keyword>